<dbReference type="Pfam" id="PF03123">
    <property type="entry name" value="CAT_RBD"/>
    <property type="match status" value="1"/>
</dbReference>
<evidence type="ECO:0000256" key="1">
    <source>
        <dbReference type="ARBA" id="ARBA00022737"/>
    </source>
</evidence>
<reference evidence="4" key="1">
    <citation type="submission" date="2017-02" db="EMBL/GenBank/DDBJ databases">
        <authorList>
            <person name="Dridi B."/>
        </authorList>
    </citation>
    <scope>NUCLEOTIDE SEQUENCE [LARGE SCALE GENOMIC DNA]</scope>
    <source>
        <strain evidence="4">bH819</strain>
    </source>
</reference>
<keyword evidence="4" id="KW-1185">Reference proteome</keyword>
<dbReference type="RefSeq" id="WP_086950390.1">
    <property type="nucleotide sequence ID" value="NZ_FWFD01000003.1"/>
</dbReference>
<keyword evidence="1" id="KW-0677">Repeat</keyword>
<dbReference type="OrthoDB" id="9813552at2"/>
<dbReference type="Gene3D" id="1.10.1790.10">
    <property type="entry name" value="PRD domain"/>
    <property type="match status" value="2"/>
</dbReference>
<sequence>MIIKKVLNNNVVISENDRLEEIVVMGKGLAFQKKQGEKIDSEKIDKVFVSSSSEGVSEIEKMVLTIDPMILDIAKETILFAEKTTNHEYSDQAYITLTDHLNYAVERGRKGIYIPNPLLFEIKKFYPEESKVALKTIEVINKQLKIEFPSDEAGFIAIHLANSRINANELPITMESTEMVRDILNIISRFFGIMFDDTSLSYNRMVTHIQYFVKRILQNETIEENDEFLYELVQSKYPEAFNCSQRIKDYLCHTKNVKIKEPEMIYLVIHINRVVEDTKK</sequence>
<dbReference type="PROSITE" id="PS51372">
    <property type="entry name" value="PRD_2"/>
    <property type="match status" value="2"/>
</dbReference>
<dbReference type="InterPro" id="IPR036634">
    <property type="entry name" value="PRD_sf"/>
</dbReference>
<dbReference type="InterPro" id="IPR036650">
    <property type="entry name" value="CAT_RNA-bd_dom_sf"/>
</dbReference>
<name>A0A1X6WK92_9ENTE</name>
<dbReference type="Pfam" id="PF00874">
    <property type="entry name" value="PRD"/>
    <property type="match status" value="2"/>
</dbReference>
<evidence type="ECO:0000313" key="3">
    <source>
        <dbReference type="EMBL" id="SLM84741.1"/>
    </source>
</evidence>
<evidence type="ECO:0000313" key="4">
    <source>
        <dbReference type="Proteomes" id="UP000195918"/>
    </source>
</evidence>
<dbReference type="SUPFAM" id="SSF63520">
    <property type="entry name" value="PTS-regulatory domain, PRD"/>
    <property type="match status" value="2"/>
</dbReference>
<dbReference type="NCBIfam" id="NF046042">
    <property type="entry name" value="LicT"/>
    <property type="match status" value="1"/>
</dbReference>
<proteinExistence type="predicted"/>
<organism evidence="3 4">
    <name type="scientific">Vagococcus fluvialis bH819</name>
    <dbReference type="NCBI Taxonomy" id="1255619"/>
    <lineage>
        <taxon>Bacteria</taxon>
        <taxon>Bacillati</taxon>
        <taxon>Bacillota</taxon>
        <taxon>Bacilli</taxon>
        <taxon>Lactobacillales</taxon>
        <taxon>Enterococcaceae</taxon>
        <taxon>Vagococcus</taxon>
    </lineage>
</organism>
<dbReference type="EMBL" id="FWFD01000003">
    <property type="protein sequence ID" value="SLM84741.1"/>
    <property type="molecule type" value="Genomic_DNA"/>
</dbReference>
<evidence type="ECO:0000259" key="2">
    <source>
        <dbReference type="PROSITE" id="PS51372"/>
    </source>
</evidence>
<dbReference type="PANTHER" id="PTHR30185">
    <property type="entry name" value="CRYPTIC BETA-GLUCOSIDE BGL OPERON ANTITERMINATOR"/>
    <property type="match status" value="1"/>
</dbReference>
<dbReference type="SUPFAM" id="SSF50151">
    <property type="entry name" value="SacY-like RNA-binding domain"/>
    <property type="match status" value="1"/>
</dbReference>
<protein>
    <submittedName>
        <fullName evidence="3">Beta-glucoside bgl operon antiterminator, BglG family</fullName>
    </submittedName>
</protein>
<gene>
    <name evidence="3" type="ORF">FM121_01515</name>
</gene>
<dbReference type="SMART" id="SM01061">
    <property type="entry name" value="CAT_RBD"/>
    <property type="match status" value="1"/>
</dbReference>
<dbReference type="AlphaFoldDB" id="A0A1X6WK92"/>
<dbReference type="GO" id="GO:0003723">
    <property type="term" value="F:RNA binding"/>
    <property type="evidence" value="ECO:0007669"/>
    <property type="project" value="InterPro"/>
</dbReference>
<dbReference type="InterPro" id="IPR004341">
    <property type="entry name" value="CAT_RNA-bd_dom"/>
</dbReference>
<dbReference type="InterPro" id="IPR050661">
    <property type="entry name" value="BglG_antiterminators"/>
</dbReference>
<dbReference type="GO" id="GO:0006355">
    <property type="term" value="P:regulation of DNA-templated transcription"/>
    <property type="evidence" value="ECO:0007669"/>
    <property type="project" value="InterPro"/>
</dbReference>
<dbReference type="Gene3D" id="2.30.24.10">
    <property type="entry name" value="CAT RNA-binding domain"/>
    <property type="match status" value="1"/>
</dbReference>
<accession>A0A1X6WK92</accession>
<feature type="domain" description="PRD" evidence="2">
    <location>
        <begin position="171"/>
        <end position="280"/>
    </location>
</feature>
<dbReference type="Proteomes" id="UP000195918">
    <property type="component" value="Unassembled WGS sequence"/>
</dbReference>
<dbReference type="InterPro" id="IPR011608">
    <property type="entry name" value="PRD"/>
</dbReference>
<feature type="domain" description="PRD" evidence="2">
    <location>
        <begin position="65"/>
        <end position="170"/>
    </location>
</feature>
<dbReference type="PANTHER" id="PTHR30185:SF15">
    <property type="entry name" value="CRYPTIC BETA-GLUCOSIDE BGL OPERON ANTITERMINATOR"/>
    <property type="match status" value="1"/>
</dbReference>